<dbReference type="RefSeq" id="WP_048166814.1">
    <property type="nucleotide sequence ID" value="NZ_CP009501.1"/>
</dbReference>
<sequence length="228" mass="26203">MFSNISIFGFLNERSSFLSFVLGRDKALLSLNKLEKIIFKIFLYSFNTLTLTKIILYLIPDALIVHYLGANPCWNNFGTSAFSGSIIQIPGLLLHPMACTLTKQGIMHAFIEVFIAAVIVAVTIALYFENKYSCQKKTKERDVLSFNEIRSVIGTRLTIKREQKDKENFVYIKESILSEVLRIPESSQFCWMDIYGGNEYGPIFWEEKPKESEDQVDNVMRTEIELKP</sequence>
<protein>
    <submittedName>
        <fullName evidence="2">Uncharacterized protein</fullName>
    </submittedName>
</protein>
<feature type="transmembrane region" description="Helical" evidence="1">
    <location>
        <begin position="41"/>
        <end position="59"/>
    </location>
</feature>
<dbReference type="GeneID" id="24847845"/>
<dbReference type="AlphaFoldDB" id="A0A0E3KPB8"/>
<reference evidence="2 3" key="1">
    <citation type="submission" date="2014-07" db="EMBL/GenBank/DDBJ databases">
        <title>Methanogenic archaea and the global carbon cycle.</title>
        <authorList>
            <person name="Henriksen J.R."/>
            <person name="Luke J."/>
            <person name="Reinhart S."/>
            <person name="Benedict M.N."/>
            <person name="Youngblut N.D."/>
            <person name="Metcalf M.E."/>
            <person name="Whitaker R.J."/>
            <person name="Metcalf W.W."/>
        </authorList>
    </citation>
    <scope>NUCLEOTIDE SEQUENCE [LARGE SCALE GENOMIC DNA]</scope>
    <source>
        <strain evidence="3">ATCC 43570 / DSM 1825 / OCM 12 / VKM B-1830 / TM-1</strain>
    </source>
</reference>
<keyword evidence="1" id="KW-1133">Transmembrane helix</keyword>
<dbReference type="KEGG" id="mthr:MSTHT_0923"/>
<evidence type="ECO:0000256" key="1">
    <source>
        <dbReference type="SAM" id="Phobius"/>
    </source>
</evidence>
<dbReference type="Proteomes" id="UP000066529">
    <property type="component" value="Chromosome"/>
</dbReference>
<accession>A0A0E3KPB8</accession>
<gene>
    <name evidence="2" type="ORF">MSTHT_0923</name>
</gene>
<name>A0A0E3KPB8_METTT</name>
<feature type="transmembrane region" description="Helical" evidence="1">
    <location>
        <begin position="106"/>
        <end position="128"/>
    </location>
</feature>
<keyword evidence="1" id="KW-0812">Transmembrane</keyword>
<organism evidence="2 3">
    <name type="scientific">Methanosarcina thermophila (strain ATCC 43570 / DSM 1825 / OCM 12 / VKM B-1830 / TM-1)</name>
    <dbReference type="NCBI Taxonomy" id="523844"/>
    <lineage>
        <taxon>Archaea</taxon>
        <taxon>Methanobacteriati</taxon>
        <taxon>Methanobacteriota</taxon>
        <taxon>Stenosarchaea group</taxon>
        <taxon>Methanomicrobia</taxon>
        <taxon>Methanosarcinales</taxon>
        <taxon>Methanosarcinaceae</taxon>
        <taxon>Methanosarcina</taxon>
    </lineage>
</organism>
<dbReference type="PATRIC" id="fig|523844.20.peg.1190"/>
<evidence type="ECO:0000313" key="3">
    <source>
        <dbReference type="Proteomes" id="UP000066529"/>
    </source>
</evidence>
<dbReference type="STRING" id="523844.MSTHT_0923"/>
<dbReference type="EMBL" id="CP009501">
    <property type="protein sequence ID" value="AKB12681.1"/>
    <property type="molecule type" value="Genomic_DNA"/>
</dbReference>
<proteinExistence type="predicted"/>
<dbReference type="HOGENOM" id="CLU_1275334_0_0_2"/>
<evidence type="ECO:0000313" key="2">
    <source>
        <dbReference type="EMBL" id="AKB12681.1"/>
    </source>
</evidence>
<keyword evidence="1" id="KW-0472">Membrane</keyword>